<evidence type="ECO:0000313" key="5">
    <source>
        <dbReference type="EMBL" id="ABP53090.1"/>
    </source>
</evidence>
<evidence type="ECO:0000256" key="2">
    <source>
        <dbReference type="ARBA" id="ARBA00023125"/>
    </source>
</evidence>
<proteinExistence type="predicted"/>
<dbReference type="PANTHER" id="PTHR43280">
    <property type="entry name" value="ARAC-FAMILY TRANSCRIPTIONAL REGULATOR"/>
    <property type="match status" value="1"/>
</dbReference>
<dbReference type="InterPro" id="IPR018060">
    <property type="entry name" value="HTH_AraC"/>
</dbReference>
<dbReference type="GO" id="GO:0003700">
    <property type="term" value="F:DNA-binding transcription factor activity"/>
    <property type="evidence" value="ECO:0007669"/>
    <property type="project" value="InterPro"/>
</dbReference>
<dbReference type="InterPro" id="IPR009057">
    <property type="entry name" value="Homeodomain-like_sf"/>
</dbReference>
<keyword evidence="1" id="KW-0805">Transcription regulation</keyword>
<dbReference type="Gene3D" id="1.10.10.60">
    <property type="entry name" value="Homeodomain-like"/>
    <property type="match status" value="2"/>
</dbReference>
<dbReference type="Pfam" id="PF12833">
    <property type="entry name" value="HTH_18"/>
    <property type="match status" value="1"/>
</dbReference>
<dbReference type="PANTHER" id="PTHR43280:SF28">
    <property type="entry name" value="HTH-TYPE TRANSCRIPTIONAL ACTIVATOR RHAS"/>
    <property type="match status" value="1"/>
</dbReference>
<reference evidence="6" key="1">
    <citation type="journal article" date="2007" name="Proc. Natl. Acad. Sci. U.S.A.">
        <title>Genome sequencing reveals complex secondary metabolome in the marine actinomycete Salinispora tropica.</title>
        <authorList>
            <person name="Udwary D.W."/>
            <person name="Zeigler L."/>
            <person name="Asolkar R.N."/>
            <person name="Singan V."/>
            <person name="Lapidus A."/>
            <person name="Fenical W."/>
            <person name="Jensen P.R."/>
            <person name="Moore B.S."/>
        </authorList>
    </citation>
    <scope>NUCLEOTIDE SEQUENCE [LARGE SCALE GENOMIC DNA]</scope>
    <source>
        <strain evidence="6">ATCC BAA-916 / DSM 44818 / CNB-440</strain>
    </source>
</reference>
<dbReference type="HOGENOM" id="CLU_082704_0_0_11"/>
<dbReference type="SUPFAM" id="SSF46689">
    <property type="entry name" value="Homeodomain-like"/>
    <property type="match status" value="2"/>
</dbReference>
<organism evidence="5 6">
    <name type="scientific">Salinispora tropica (strain ATCC BAA-916 / DSM 44818 / JCM 13857 / NBRC 105044 / CNB-440)</name>
    <dbReference type="NCBI Taxonomy" id="369723"/>
    <lineage>
        <taxon>Bacteria</taxon>
        <taxon>Bacillati</taxon>
        <taxon>Actinomycetota</taxon>
        <taxon>Actinomycetes</taxon>
        <taxon>Micromonosporales</taxon>
        <taxon>Micromonosporaceae</taxon>
        <taxon>Salinispora</taxon>
    </lineage>
</organism>
<dbReference type="STRING" id="369723.Strop_0610"/>
<keyword evidence="3" id="KW-0804">Transcription</keyword>
<dbReference type="PROSITE" id="PS01124">
    <property type="entry name" value="HTH_ARAC_FAMILY_2"/>
    <property type="match status" value="1"/>
</dbReference>
<evidence type="ECO:0000259" key="4">
    <source>
        <dbReference type="PROSITE" id="PS01124"/>
    </source>
</evidence>
<dbReference type="eggNOG" id="COG2207">
    <property type="taxonomic scope" value="Bacteria"/>
</dbReference>
<keyword evidence="2" id="KW-0238">DNA-binding</keyword>
<evidence type="ECO:0000256" key="1">
    <source>
        <dbReference type="ARBA" id="ARBA00023015"/>
    </source>
</evidence>
<dbReference type="SMART" id="SM00342">
    <property type="entry name" value="HTH_ARAC"/>
    <property type="match status" value="1"/>
</dbReference>
<feature type="domain" description="HTH araC/xylS-type" evidence="4">
    <location>
        <begin position="44"/>
        <end position="142"/>
    </location>
</feature>
<keyword evidence="6" id="KW-1185">Reference proteome</keyword>
<dbReference type="InterPro" id="IPR018062">
    <property type="entry name" value="HTH_AraC-typ_CS"/>
</dbReference>
<dbReference type="EMBL" id="CP000667">
    <property type="protein sequence ID" value="ABP53090.1"/>
    <property type="molecule type" value="Genomic_DNA"/>
</dbReference>
<sequence length="305" mass="33697">MRGQSTLRWIPEANCLECTNIGLCAGVGRCLREPTDAARVTAVARAVDYMIEHRAQPIQLVDVARAATMSQFHFHRIFREITCTTPARFLTALRMCEAQHLLLNSRRSVTEICSSVGYSSLGTFISQFGRLTGLSPRRFRTVVERIGQVPIQELTDLSGAMAERGPIGAVTSDRQERYCALLGLYRTDRPWERPSAFQVIETDHVVRIPPVSDGEYDTVSVGYSPVTTVAEVLGAPVGTLGRVGFGTRTLVARGGRSRHPFHVALRRQRRIDPPVEFSRPLLCLVTRANQRDAAPALPTDAADRG</sequence>
<evidence type="ECO:0000256" key="3">
    <source>
        <dbReference type="ARBA" id="ARBA00023163"/>
    </source>
</evidence>
<name>A4X2J0_SALTO</name>
<evidence type="ECO:0000313" key="6">
    <source>
        <dbReference type="Proteomes" id="UP000000235"/>
    </source>
</evidence>
<dbReference type="PROSITE" id="PS00041">
    <property type="entry name" value="HTH_ARAC_FAMILY_1"/>
    <property type="match status" value="1"/>
</dbReference>
<dbReference type="GO" id="GO:0043565">
    <property type="term" value="F:sequence-specific DNA binding"/>
    <property type="evidence" value="ECO:0007669"/>
    <property type="project" value="InterPro"/>
</dbReference>
<dbReference type="AlphaFoldDB" id="A4X2J0"/>
<dbReference type="KEGG" id="stp:Strop_0610"/>
<gene>
    <name evidence="5" type="ordered locus">Strop_0610</name>
</gene>
<dbReference type="Proteomes" id="UP000000235">
    <property type="component" value="Chromosome"/>
</dbReference>
<protein>
    <submittedName>
        <fullName evidence="5">Transcriptional regulator, AraC family</fullName>
    </submittedName>
</protein>
<accession>A4X2J0</accession>